<feature type="region of interest" description="Disordered" evidence="1">
    <location>
        <begin position="183"/>
        <end position="210"/>
    </location>
</feature>
<dbReference type="AlphaFoldDB" id="A0A817PRC0"/>
<dbReference type="Proteomes" id="UP000663851">
    <property type="component" value="Unassembled WGS sequence"/>
</dbReference>
<feature type="region of interest" description="Disordered" evidence="1">
    <location>
        <begin position="322"/>
        <end position="352"/>
    </location>
</feature>
<evidence type="ECO:0000313" key="3">
    <source>
        <dbReference type="EMBL" id="CAF4266162.1"/>
    </source>
</evidence>
<evidence type="ECO:0000313" key="4">
    <source>
        <dbReference type="Proteomes" id="UP000663833"/>
    </source>
</evidence>
<dbReference type="EMBL" id="CAJOBO010000654">
    <property type="protein sequence ID" value="CAF4266162.1"/>
    <property type="molecule type" value="Genomic_DNA"/>
</dbReference>
<protein>
    <submittedName>
        <fullName evidence="2">Uncharacterized protein</fullName>
    </submittedName>
</protein>
<accession>A0A817PRC0</accession>
<evidence type="ECO:0000313" key="2">
    <source>
        <dbReference type="EMBL" id="CAF3176013.1"/>
    </source>
</evidence>
<comment type="caution">
    <text evidence="2">The sequence shown here is derived from an EMBL/GenBank/DDBJ whole genome shotgun (WGS) entry which is preliminary data.</text>
</comment>
<gene>
    <name evidence="3" type="ORF">HFQ381_LOCUS11377</name>
    <name evidence="2" type="ORF">LUA448_LOCUS681</name>
</gene>
<feature type="compositionally biased region" description="Basic residues" evidence="1">
    <location>
        <begin position="92"/>
        <end position="108"/>
    </location>
</feature>
<feature type="compositionally biased region" description="Low complexity" evidence="1">
    <location>
        <begin position="331"/>
        <end position="344"/>
    </location>
</feature>
<feature type="compositionally biased region" description="Polar residues" evidence="1">
    <location>
        <begin position="130"/>
        <end position="141"/>
    </location>
</feature>
<sequence length="529" mass="60234">MDSSRSSLPNVDRANSTLFKRYLEEQHKSVVKSNDYQHIPLPINSTIQITHTHRQHQGTYISKPNDSNNHTVTASRKYSNGRKSSVDISRQRSSHTSRFMKRFQRQHKSRDTVTNVQKRDARPRFEFHDISSTTKQTRNDQKTNCTCVTLSDVNGPNDPHHHLHHSSPIKRMSVPRLSLNERFHSSSQHRRQPTIIPSSSSSPSKPLQASLPMLPPITDKPIEPKSVPNLLHPIEQNLPSSPSIEPVTPINTETDTLFLLDSPTANLPNEYWPMINDYLEELSVEMSDNIDDDILVEIEESLAQRIYDCIIEQDDEFEYDTKSYSTTTNDSSALSAPPSQQPKSNNFVSHESNNIPASPICTTARKKYFQPICEQPPTPFNDLLDRHQHSTPFNPVSNQIQNDIRSPFVQSLFEPVNLLRTVTTSDNDDFNFFPSSLSFENHQNLNTDFKVFQQQENQSKNELSTKSQQHHSLPFLNHLLPPRPTPIDSNISSAFKPIEPANTRSTTSFALKRPQAINSSIGTNWFGQS</sequence>
<feature type="compositionally biased region" description="Basic and acidic residues" evidence="1">
    <location>
        <begin position="117"/>
        <end position="129"/>
    </location>
</feature>
<proteinExistence type="predicted"/>
<feature type="region of interest" description="Disordered" evidence="1">
    <location>
        <begin position="54"/>
        <end position="141"/>
    </location>
</feature>
<feature type="compositionally biased region" description="Polar residues" evidence="1">
    <location>
        <begin position="57"/>
        <end position="88"/>
    </location>
</feature>
<evidence type="ECO:0000256" key="1">
    <source>
        <dbReference type="SAM" id="MobiDB-lite"/>
    </source>
</evidence>
<dbReference type="EMBL" id="CAJNYD010000014">
    <property type="protein sequence ID" value="CAF3176013.1"/>
    <property type="molecule type" value="Genomic_DNA"/>
</dbReference>
<name>A0A817PRC0_9BILA</name>
<dbReference type="Proteomes" id="UP000663833">
    <property type="component" value="Unassembled WGS sequence"/>
</dbReference>
<reference evidence="2" key="1">
    <citation type="submission" date="2021-02" db="EMBL/GenBank/DDBJ databases">
        <authorList>
            <person name="Nowell W R."/>
        </authorList>
    </citation>
    <scope>NUCLEOTIDE SEQUENCE</scope>
</reference>
<organism evidence="2 4">
    <name type="scientific">Rotaria socialis</name>
    <dbReference type="NCBI Taxonomy" id="392032"/>
    <lineage>
        <taxon>Eukaryota</taxon>
        <taxon>Metazoa</taxon>
        <taxon>Spiralia</taxon>
        <taxon>Gnathifera</taxon>
        <taxon>Rotifera</taxon>
        <taxon>Eurotatoria</taxon>
        <taxon>Bdelloidea</taxon>
        <taxon>Philodinida</taxon>
        <taxon>Philodinidae</taxon>
        <taxon>Rotaria</taxon>
    </lineage>
</organism>